<feature type="compositionally biased region" description="Basic residues" evidence="1">
    <location>
        <begin position="1"/>
        <end position="18"/>
    </location>
</feature>
<keyword evidence="2" id="KW-0966">Cell projection</keyword>
<feature type="non-terminal residue" evidence="2">
    <location>
        <position position="1"/>
    </location>
</feature>
<dbReference type="AlphaFoldDB" id="A0A6J4KBB6"/>
<dbReference type="EMBL" id="CADCUA010000031">
    <property type="protein sequence ID" value="CAA9301283.1"/>
    <property type="molecule type" value="Genomic_DNA"/>
</dbReference>
<keyword evidence="2" id="KW-0969">Cilium</keyword>
<proteinExistence type="predicted"/>
<gene>
    <name evidence="2" type="ORF">AVDCRST_MAG71-120</name>
</gene>
<feature type="non-terminal residue" evidence="2">
    <location>
        <position position="70"/>
    </location>
</feature>
<feature type="region of interest" description="Disordered" evidence="1">
    <location>
        <begin position="1"/>
        <end position="70"/>
    </location>
</feature>
<evidence type="ECO:0000313" key="2">
    <source>
        <dbReference type="EMBL" id="CAA9301283.1"/>
    </source>
</evidence>
<organism evidence="2">
    <name type="scientific">uncultured Lysobacter sp</name>
    <dbReference type="NCBI Taxonomy" id="271060"/>
    <lineage>
        <taxon>Bacteria</taxon>
        <taxon>Pseudomonadati</taxon>
        <taxon>Pseudomonadota</taxon>
        <taxon>Gammaproteobacteria</taxon>
        <taxon>Lysobacterales</taxon>
        <taxon>Lysobacteraceae</taxon>
        <taxon>Lysobacter</taxon>
        <taxon>environmental samples</taxon>
    </lineage>
</organism>
<accession>A0A6J4KBB6</accession>
<name>A0A6J4KBB6_9GAMM</name>
<keyword evidence="2" id="KW-0282">Flagellum</keyword>
<feature type="compositionally biased region" description="Basic and acidic residues" evidence="1">
    <location>
        <begin position="55"/>
        <end position="70"/>
    </location>
</feature>
<feature type="compositionally biased region" description="Basic and acidic residues" evidence="1">
    <location>
        <begin position="19"/>
        <end position="46"/>
    </location>
</feature>
<evidence type="ECO:0000256" key="1">
    <source>
        <dbReference type="SAM" id="MobiDB-lite"/>
    </source>
</evidence>
<reference evidence="2" key="1">
    <citation type="submission" date="2020-02" db="EMBL/GenBank/DDBJ databases">
        <authorList>
            <person name="Meier V. D."/>
        </authorList>
    </citation>
    <scope>NUCLEOTIDE SEQUENCE</scope>
    <source>
        <strain evidence="2">AVDCRST_MAG71</strain>
    </source>
</reference>
<sequence length="70" mass="7962">RRPAAARRARRRRAGRYHPGRDPDQRTDDRLRGEGDRADRDARTDRAFPAGPAGRVHDRTVPAHPASDRL</sequence>
<protein>
    <submittedName>
        <fullName evidence="2">Flagellar biosynthesis protein FliQ</fullName>
    </submittedName>
</protein>